<accession>A0AA41PYT8</accession>
<dbReference type="GO" id="GO:0003824">
    <property type="term" value="F:catalytic activity"/>
    <property type="evidence" value="ECO:0007669"/>
    <property type="project" value="InterPro"/>
</dbReference>
<gene>
    <name evidence="3" type="ORF">LZ495_13740</name>
</gene>
<feature type="transmembrane region" description="Helical" evidence="1">
    <location>
        <begin position="6"/>
        <end position="25"/>
    </location>
</feature>
<organism evidence="3 4">
    <name type="scientific">Yinghuangia soli</name>
    <dbReference type="NCBI Taxonomy" id="2908204"/>
    <lineage>
        <taxon>Bacteria</taxon>
        <taxon>Bacillati</taxon>
        <taxon>Actinomycetota</taxon>
        <taxon>Actinomycetes</taxon>
        <taxon>Kitasatosporales</taxon>
        <taxon>Streptomycetaceae</taxon>
        <taxon>Yinghuangia</taxon>
    </lineage>
</organism>
<name>A0AA41PYT8_9ACTN</name>
<comment type="caution">
    <text evidence="3">The sequence shown here is derived from an EMBL/GenBank/DDBJ whole genome shotgun (WGS) entry which is preliminary data.</text>
</comment>
<dbReference type="InterPro" id="IPR036551">
    <property type="entry name" value="Flavin_trans-like"/>
</dbReference>
<protein>
    <submittedName>
        <fullName evidence="3">Flavoprotein</fullName>
    </submittedName>
</protein>
<proteinExistence type="predicted"/>
<dbReference type="EMBL" id="JAKFHA010000006">
    <property type="protein sequence ID" value="MCF2528273.1"/>
    <property type="molecule type" value="Genomic_DNA"/>
</dbReference>
<evidence type="ECO:0000313" key="4">
    <source>
        <dbReference type="Proteomes" id="UP001165378"/>
    </source>
</evidence>
<dbReference type="Proteomes" id="UP001165378">
    <property type="component" value="Unassembled WGS sequence"/>
</dbReference>
<reference evidence="3" key="1">
    <citation type="submission" date="2022-01" db="EMBL/GenBank/DDBJ databases">
        <title>Genome-Based Taxonomic Classification of the Phylum Actinobacteria.</title>
        <authorList>
            <person name="Gao Y."/>
        </authorList>
    </citation>
    <scope>NUCLEOTIDE SEQUENCE</scope>
    <source>
        <strain evidence="3">KLBMP 8922</strain>
    </source>
</reference>
<sequence>MRTRGVLYVVGSAGAPIFGIGGFLAKAKAAGWDTCLLLTPIAADWLSAELPTLAEATGRPVRVADRRPGEPRPFPDPDAVLAAPLTFKSLNKWALGLSDSVAIGTLNAALGARVPTVAAPCFSPDLAAHPQTAKSLDVLRACGVRLAEGPGPDDDSGNAFWAGVLAQLDEL</sequence>
<keyword evidence="1" id="KW-1133">Transmembrane helix</keyword>
<dbReference type="Pfam" id="PF02441">
    <property type="entry name" value="Flavoprotein"/>
    <property type="match status" value="1"/>
</dbReference>
<dbReference type="AlphaFoldDB" id="A0AA41PYT8"/>
<evidence type="ECO:0000259" key="2">
    <source>
        <dbReference type="Pfam" id="PF02441"/>
    </source>
</evidence>
<evidence type="ECO:0000256" key="1">
    <source>
        <dbReference type="SAM" id="Phobius"/>
    </source>
</evidence>
<feature type="domain" description="Flavoprotein" evidence="2">
    <location>
        <begin position="11"/>
        <end position="135"/>
    </location>
</feature>
<keyword evidence="1" id="KW-0812">Transmembrane</keyword>
<keyword evidence="1" id="KW-0472">Membrane</keyword>
<dbReference type="InterPro" id="IPR003382">
    <property type="entry name" value="Flavoprotein"/>
</dbReference>
<dbReference type="RefSeq" id="WP_235052435.1">
    <property type="nucleotide sequence ID" value="NZ_JAKFHA010000006.1"/>
</dbReference>
<keyword evidence="4" id="KW-1185">Reference proteome</keyword>
<dbReference type="Gene3D" id="3.40.50.1950">
    <property type="entry name" value="Flavin prenyltransferase-like"/>
    <property type="match status" value="1"/>
</dbReference>
<dbReference type="SUPFAM" id="SSF52507">
    <property type="entry name" value="Homo-oligomeric flavin-containing Cys decarboxylases, HFCD"/>
    <property type="match status" value="1"/>
</dbReference>
<evidence type="ECO:0000313" key="3">
    <source>
        <dbReference type="EMBL" id="MCF2528273.1"/>
    </source>
</evidence>